<evidence type="ECO:0000259" key="4">
    <source>
        <dbReference type="PROSITE" id="PS50949"/>
    </source>
</evidence>
<dbReference type="Gene3D" id="1.10.10.10">
    <property type="entry name" value="Winged helix-like DNA-binding domain superfamily/Winged helix DNA-binding domain"/>
    <property type="match status" value="1"/>
</dbReference>
<dbReference type="SUPFAM" id="SSF46785">
    <property type="entry name" value="Winged helix' DNA-binding domain"/>
    <property type="match status" value="1"/>
</dbReference>
<sequence>MNLSDSPTAGLPPIERSSAAEAVFRSLRQAIGDGTLPVGTKLAAEARLAADFGVSRSVVREALRSCAALGLTRTETGRGTFVVATRPPQDLVLGAYSAHDLNQARPHIEIPAAELAAGHRADDELAGLRRLVDAMDAEDDGEAWVELDASFHAAIADASGNAVFAKIVADIRDALTHQSETLNLVAGRRRTSDAEHRHILEAIAARDPQAAAAAMEAHLGAVRRTVTTIVEETEK</sequence>
<reference evidence="5 6" key="1">
    <citation type="submission" date="2019-02" db="EMBL/GenBank/DDBJ databases">
        <title>Sequencing the genomes of 1000 actinobacteria strains.</title>
        <authorList>
            <person name="Klenk H.-P."/>
        </authorList>
    </citation>
    <scope>NUCLEOTIDE SEQUENCE [LARGE SCALE GENOMIC DNA]</scope>
    <source>
        <strain evidence="5 6">DSM 17364</strain>
    </source>
</reference>
<comment type="caution">
    <text evidence="5">The sequence shown here is derived from an EMBL/GenBank/DDBJ whole genome shotgun (WGS) entry which is preliminary data.</text>
</comment>
<dbReference type="Proteomes" id="UP000292685">
    <property type="component" value="Unassembled WGS sequence"/>
</dbReference>
<dbReference type="PANTHER" id="PTHR43537">
    <property type="entry name" value="TRANSCRIPTIONAL REGULATOR, GNTR FAMILY"/>
    <property type="match status" value="1"/>
</dbReference>
<dbReference type="PRINTS" id="PR00035">
    <property type="entry name" value="HTHGNTR"/>
</dbReference>
<dbReference type="SUPFAM" id="SSF48008">
    <property type="entry name" value="GntR ligand-binding domain-like"/>
    <property type="match status" value="1"/>
</dbReference>
<name>A0A4Q8AIH7_9MICC</name>
<accession>A0A4Q8AIH7</accession>
<evidence type="ECO:0000313" key="5">
    <source>
        <dbReference type="EMBL" id="RZU63549.1"/>
    </source>
</evidence>
<feature type="domain" description="HTH gntR-type" evidence="4">
    <location>
        <begin position="17"/>
        <end position="85"/>
    </location>
</feature>
<dbReference type="InterPro" id="IPR036388">
    <property type="entry name" value="WH-like_DNA-bd_sf"/>
</dbReference>
<dbReference type="GO" id="GO:0003700">
    <property type="term" value="F:DNA-binding transcription factor activity"/>
    <property type="evidence" value="ECO:0007669"/>
    <property type="project" value="InterPro"/>
</dbReference>
<dbReference type="PANTHER" id="PTHR43537:SF5">
    <property type="entry name" value="UXU OPERON TRANSCRIPTIONAL REGULATOR"/>
    <property type="match status" value="1"/>
</dbReference>
<dbReference type="SMART" id="SM00345">
    <property type="entry name" value="HTH_GNTR"/>
    <property type="match status" value="1"/>
</dbReference>
<keyword evidence="3" id="KW-0804">Transcription</keyword>
<dbReference type="InterPro" id="IPR011711">
    <property type="entry name" value="GntR_C"/>
</dbReference>
<dbReference type="PROSITE" id="PS50949">
    <property type="entry name" value="HTH_GNTR"/>
    <property type="match status" value="1"/>
</dbReference>
<dbReference type="InterPro" id="IPR008920">
    <property type="entry name" value="TF_FadR/GntR_C"/>
</dbReference>
<dbReference type="EMBL" id="SHLA01000001">
    <property type="protein sequence ID" value="RZU63549.1"/>
    <property type="molecule type" value="Genomic_DNA"/>
</dbReference>
<dbReference type="OrthoDB" id="3567645at2"/>
<dbReference type="Pfam" id="PF00392">
    <property type="entry name" value="GntR"/>
    <property type="match status" value="1"/>
</dbReference>
<dbReference type="Gene3D" id="1.20.120.530">
    <property type="entry name" value="GntR ligand-binding domain-like"/>
    <property type="match status" value="1"/>
</dbReference>
<evidence type="ECO:0000256" key="1">
    <source>
        <dbReference type="ARBA" id="ARBA00023015"/>
    </source>
</evidence>
<evidence type="ECO:0000256" key="3">
    <source>
        <dbReference type="ARBA" id="ARBA00023163"/>
    </source>
</evidence>
<evidence type="ECO:0000256" key="2">
    <source>
        <dbReference type="ARBA" id="ARBA00023125"/>
    </source>
</evidence>
<dbReference type="GO" id="GO:0003677">
    <property type="term" value="F:DNA binding"/>
    <property type="evidence" value="ECO:0007669"/>
    <property type="project" value="UniProtKB-KW"/>
</dbReference>
<gene>
    <name evidence="5" type="ORF">EV380_3170</name>
</gene>
<dbReference type="InterPro" id="IPR000524">
    <property type="entry name" value="Tscrpt_reg_HTH_GntR"/>
</dbReference>
<dbReference type="InterPro" id="IPR036390">
    <property type="entry name" value="WH_DNA-bd_sf"/>
</dbReference>
<protein>
    <submittedName>
        <fullName evidence="5">GntR family transcriptional regulator</fullName>
    </submittedName>
</protein>
<keyword evidence="2" id="KW-0238">DNA-binding</keyword>
<dbReference type="AlphaFoldDB" id="A0A4Q8AIH7"/>
<dbReference type="RefSeq" id="WP_130451898.1">
    <property type="nucleotide sequence ID" value="NZ_SHLA01000001.1"/>
</dbReference>
<evidence type="ECO:0000313" key="6">
    <source>
        <dbReference type="Proteomes" id="UP000292685"/>
    </source>
</evidence>
<proteinExistence type="predicted"/>
<dbReference type="CDD" id="cd07377">
    <property type="entry name" value="WHTH_GntR"/>
    <property type="match status" value="1"/>
</dbReference>
<organism evidence="5 6">
    <name type="scientific">Zhihengliuella halotolerans</name>
    <dbReference type="NCBI Taxonomy" id="370736"/>
    <lineage>
        <taxon>Bacteria</taxon>
        <taxon>Bacillati</taxon>
        <taxon>Actinomycetota</taxon>
        <taxon>Actinomycetes</taxon>
        <taxon>Micrococcales</taxon>
        <taxon>Micrococcaceae</taxon>
        <taxon>Zhihengliuella</taxon>
    </lineage>
</organism>
<dbReference type="Pfam" id="PF07729">
    <property type="entry name" value="FCD"/>
    <property type="match status" value="1"/>
</dbReference>
<dbReference type="SMART" id="SM00895">
    <property type="entry name" value="FCD"/>
    <property type="match status" value="1"/>
</dbReference>
<keyword evidence="6" id="KW-1185">Reference proteome</keyword>
<keyword evidence="1" id="KW-0805">Transcription regulation</keyword>